<evidence type="ECO:0000259" key="1">
    <source>
        <dbReference type="PROSITE" id="PS51186"/>
    </source>
</evidence>
<evidence type="ECO:0000313" key="2">
    <source>
        <dbReference type="EMBL" id="MFK9093652.1"/>
    </source>
</evidence>
<dbReference type="SUPFAM" id="SSF55729">
    <property type="entry name" value="Acyl-CoA N-acyltransferases (Nat)"/>
    <property type="match status" value="1"/>
</dbReference>
<protein>
    <submittedName>
        <fullName evidence="2">GNAT family N-acetyltransferase</fullName>
        <ecNumber evidence="2">2.3.-.-</ecNumber>
    </submittedName>
</protein>
<dbReference type="CDD" id="cd04301">
    <property type="entry name" value="NAT_SF"/>
    <property type="match status" value="1"/>
</dbReference>
<dbReference type="RefSeq" id="WP_406582154.1">
    <property type="nucleotide sequence ID" value="NZ_JBJHQH010000016.1"/>
</dbReference>
<dbReference type="EC" id="2.3.-.-" evidence="2"/>
<dbReference type="InterPro" id="IPR000182">
    <property type="entry name" value="GNAT_dom"/>
</dbReference>
<name>A0ABW8RM53_9BACI</name>
<gene>
    <name evidence="2" type="ORF">ACJEBI_19485</name>
</gene>
<proteinExistence type="predicted"/>
<sequence>MDVKITRTKMNEAEALLNIQKEAFQSDFKKYKDFNSSPAAEPLDFFKYKMNHSLHYTIFLNGKIAGGVCIVKITDTHYRLFRIFLKPNLQNRGLGSKILTQMERKFPQVKEWSLDTPKDNDRTRHFYEKFGYKKTKENKINDRLTLVEYEKKKT</sequence>
<keyword evidence="2" id="KW-0012">Acyltransferase</keyword>
<dbReference type="PROSITE" id="PS51186">
    <property type="entry name" value="GNAT"/>
    <property type="match status" value="1"/>
</dbReference>
<evidence type="ECO:0000313" key="3">
    <source>
        <dbReference type="Proteomes" id="UP001623041"/>
    </source>
</evidence>
<organism evidence="2 3">
    <name type="scientific">Bacillus salipaludis</name>
    <dbReference type="NCBI Taxonomy" id="2547811"/>
    <lineage>
        <taxon>Bacteria</taxon>
        <taxon>Bacillati</taxon>
        <taxon>Bacillota</taxon>
        <taxon>Bacilli</taxon>
        <taxon>Bacillales</taxon>
        <taxon>Bacillaceae</taxon>
        <taxon>Bacillus</taxon>
    </lineage>
</organism>
<dbReference type="Proteomes" id="UP001623041">
    <property type="component" value="Unassembled WGS sequence"/>
</dbReference>
<dbReference type="EMBL" id="JBJHQH010000016">
    <property type="protein sequence ID" value="MFK9093652.1"/>
    <property type="molecule type" value="Genomic_DNA"/>
</dbReference>
<feature type="domain" description="N-acetyltransferase" evidence="1">
    <location>
        <begin position="3"/>
        <end position="154"/>
    </location>
</feature>
<keyword evidence="2" id="KW-0808">Transferase</keyword>
<dbReference type="GO" id="GO:0016746">
    <property type="term" value="F:acyltransferase activity"/>
    <property type="evidence" value="ECO:0007669"/>
    <property type="project" value="UniProtKB-KW"/>
</dbReference>
<accession>A0ABW8RM53</accession>
<dbReference type="InterPro" id="IPR016181">
    <property type="entry name" value="Acyl_CoA_acyltransferase"/>
</dbReference>
<comment type="caution">
    <text evidence="2">The sequence shown here is derived from an EMBL/GenBank/DDBJ whole genome shotgun (WGS) entry which is preliminary data.</text>
</comment>
<dbReference type="Gene3D" id="3.40.630.30">
    <property type="match status" value="1"/>
</dbReference>
<reference evidence="2 3" key="1">
    <citation type="submission" date="2024-11" db="EMBL/GenBank/DDBJ databases">
        <authorList>
            <person name="Lucas J.A."/>
        </authorList>
    </citation>
    <scope>NUCLEOTIDE SEQUENCE [LARGE SCALE GENOMIC DNA]</scope>
    <source>
        <strain evidence="2 3">Z 5.4</strain>
    </source>
</reference>
<keyword evidence="3" id="KW-1185">Reference proteome</keyword>
<dbReference type="Pfam" id="PF00583">
    <property type="entry name" value="Acetyltransf_1"/>
    <property type="match status" value="1"/>
</dbReference>